<dbReference type="PANTHER" id="PTHR45776:SF2">
    <property type="entry name" value="MIP04163P"/>
    <property type="match status" value="1"/>
</dbReference>
<keyword evidence="4" id="KW-0238">DNA-binding</keyword>
<sequence>MAESGIDLNYDLSALLTDDFDIESAIDFDDLLGTPKNQEYYQLTSKTMPVSESTPNLKTSTPQTRTQLKLQLMRDHAILEQQRQTAERQRQQELKQSQRPSPAPVKVPLHTLAVDVPPQVLEVQTKLENPTRYHVMQKQKSQVKQYLSESFQSPCHPAFLTDYQRKMTVNQTNSAPPGVQAQNMPLQNSMSTNLASSQTQSYQSQVSPNYDIPSLSPALSSGATSASEAEELIDDLLSLESSSLASDGFKTSDSSLANDINIKNEPFLLSEADLHAMAKDRQKKDNHNMIERRRRFNINDRIKELGTLLPKNNDPYYEIVRDVRPNKGTILKSSVEYIKCLKNEVIRLKQTEARQKQMENMNRRLQLRVQELERQAKSHGLPIPDFNWQSLSLNNNPSPYNFNNHAMDQSLDHNLDHSLDHKIDHGLDHSLDHLDHNQPPSVTDMMSPMFPDHSRKMPDVISDATLSLTAAMEEAMDDDDLVYSVNGDPMLSSPNALTRDTFLVRNVSPVHHRSGDPLLSEERIPSPTPTSHMDEGGDTLNIDMIA</sequence>
<dbReference type="EnsemblMetazoa" id="XM_019909374.1">
    <property type="protein sequence ID" value="XP_019764933.1"/>
    <property type="gene ID" value="LOC109540873"/>
</dbReference>
<dbReference type="CDD" id="cd11397">
    <property type="entry name" value="bHLHzip_MITF_like"/>
    <property type="match status" value="1"/>
</dbReference>
<dbReference type="GO" id="GO:0000978">
    <property type="term" value="F:RNA polymerase II cis-regulatory region sequence-specific DNA binding"/>
    <property type="evidence" value="ECO:0007669"/>
    <property type="project" value="TreeGrafter"/>
</dbReference>
<dbReference type="AlphaFoldDB" id="A0AAR5PV88"/>
<dbReference type="KEGG" id="dpa:109540873"/>
<proteinExistence type="inferred from homology"/>
<dbReference type="PROSITE" id="PS50888">
    <property type="entry name" value="BHLH"/>
    <property type="match status" value="1"/>
</dbReference>
<evidence type="ECO:0000256" key="7">
    <source>
        <dbReference type="SAM" id="Coils"/>
    </source>
</evidence>
<feature type="region of interest" description="Disordered" evidence="8">
    <location>
        <begin position="511"/>
        <end position="546"/>
    </location>
</feature>
<evidence type="ECO:0000256" key="8">
    <source>
        <dbReference type="SAM" id="MobiDB-lite"/>
    </source>
</evidence>
<comment type="subcellular location">
    <subcellularLocation>
        <location evidence="1">Nucleus</location>
    </subcellularLocation>
</comment>
<evidence type="ECO:0000313" key="10">
    <source>
        <dbReference type="EnsemblMetazoa" id="XP_019764933.1"/>
    </source>
</evidence>
<keyword evidence="7" id="KW-0175">Coiled coil</keyword>
<dbReference type="GO" id="GO:0046983">
    <property type="term" value="F:protein dimerization activity"/>
    <property type="evidence" value="ECO:0007669"/>
    <property type="project" value="InterPro"/>
</dbReference>
<dbReference type="RefSeq" id="XP_019764933.1">
    <property type="nucleotide sequence ID" value="XM_019909374.2"/>
</dbReference>
<name>A0AAR5PV88_DENPD</name>
<dbReference type="Pfam" id="PF00010">
    <property type="entry name" value="HLH"/>
    <property type="match status" value="1"/>
</dbReference>
<dbReference type="GO" id="GO:0005634">
    <property type="term" value="C:nucleus"/>
    <property type="evidence" value="ECO:0007669"/>
    <property type="project" value="UniProtKB-SubCell"/>
</dbReference>
<dbReference type="Gene3D" id="4.10.280.10">
    <property type="entry name" value="Helix-loop-helix DNA-binding domain"/>
    <property type="match status" value="1"/>
</dbReference>
<reference evidence="10" key="2">
    <citation type="submission" date="2024-08" db="UniProtKB">
        <authorList>
            <consortium name="EnsemblMetazoa"/>
        </authorList>
    </citation>
    <scope>IDENTIFICATION</scope>
</reference>
<dbReference type="InterPro" id="IPR036638">
    <property type="entry name" value="HLH_DNA-bd_sf"/>
</dbReference>
<evidence type="ECO:0000256" key="5">
    <source>
        <dbReference type="ARBA" id="ARBA00023163"/>
    </source>
</evidence>
<feature type="coiled-coil region" evidence="7">
    <location>
        <begin position="341"/>
        <end position="375"/>
    </location>
</feature>
<evidence type="ECO:0000259" key="9">
    <source>
        <dbReference type="PROSITE" id="PS50888"/>
    </source>
</evidence>
<keyword evidence="3" id="KW-0805">Transcription regulation</keyword>
<organism evidence="10 11">
    <name type="scientific">Dendroctonus ponderosae</name>
    <name type="common">Mountain pine beetle</name>
    <dbReference type="NCBI Taxonomy" id="77166"/>
    <lineage>
        <taxon>Eukaryota</taxon>
        <taxon>Metazoa</taxon>
        <taxon>Ecdysozoa</taxon>
        <taxon>Arthropoda</taxon>
        <taxon>Hexapoda</taxon>
        <taxon>Insecta</taxon>
        <taxon>Pterygota</taxon>
        <taxon>Neoptera</taxon>
        <taxon>Endopterygota</taxon>
        <taxon>Coleoptera</taxon>
        <taxon>Polyphaga</taxon>
        <taxon>Cucujiformia</taxon>
        <taxon>Curculionidae</taxon>
        <taxon>Scolytinae</taxon>
        <taxon>Dendroctonus</taxon>
    </lineage>
</organism>
<dbReference type="Pfam" id="PF15951">
    <property type="entry name" value="MITF_TFEB_C_3_N"/>
    <property type="match status" value="1"/>
</dbReference>
<dbReference type="GO" id="GO:0000981">
    <property type="term" value="F:DNA-binding transcription factor activity, RNA polymerase II-specific"/>
    <property type="evidence" value="ECO:0007669"/>
    <property type="project" value="TreeGrafter"/>
</dbReference>
<accession>A0AAR5PV88</accession>
<dbReference type="GeneID" id="109540873"/>
<dbReference type="InterPro" id="IPR011598">
    <property type="entry name" value="bHLH_dom"/>
</dbReference>
<evidence type="ECO:0000313" key="11">
    <source>
        <dbReference type="Proteomes" id="UP000019118"/>
    </source>
</evidence>
<dbReference type="SUPFAM" id="SSF47459">
    <property type="entry name" value="HLH, helix-loop-helix DNA-binding domain"/>
    <property type="match status" value="1"/>
</dbReference>
<keyword evidence="11" id="KW-1185">Reference proteome</keyword>
<reference evidence="11" key="1">
    <citation type="journal article" date="2013" name="Genome Biol.">
        <title>Draft genome of the mountain pine beetle, Dendroctonus ponderosae Hopkins, a major forest pest.</title>
        <authorList>
            <person name="Keeling C.I."/>
            <person name="Yuen M.M."/>
            <person name="Liao N.Y."/>
            <person name="Docking T.R."/>
            <person name="Chan S.K."/>
            <person name="Taylor G.A."/>
            <person name="Palmquist D.L."/>
            <person name="Jackman S.D."/>
            <person name="Nguyen A."/>
            <person name="Li M."/>
            <person name="Henderson H."/>
            <person name="Janes J.K."/>
            <person name="Zhao Y."/>
            <person name="Pandoh P."/>
            <person name="Moore R."/>
            <person name="Sperling F.A."/>
            <person name="Huber D.P."/>
            <person name="Birol I."/>
            <person name="Jones S.J."/>
            <person name="Bohlmann J."/>
        </authorList>
    </citation>
    <scope>NUCLEOTIDE SEQUENCE</scope>
</reference>
<evidence type="ECO:0000256" key="4">
    <source>
        <dbReference type="ARBA" id="ARBA00023125"/>
    </source>
</evidence>
<keyword evidence="6" id="KW-0539">Nucleus</keyword>
<comment type="similarity">
    <text evidence="2">Belongs to the MiT/TFE family.</text>
</comment>
<dbReference type="Proteomes" id="UP000019118">
    <property type="component" value="Unassembled WGS sequence"/>
</dbReference>
<dbReference type="PANTHER" id="PTHR45776">
    <property type="entry name" value="MIP04163P"/>
    <property type="match status" value="1"/>
</dbReference>
<evidence type="ECO:0000256" key="1">
    <source>
        <dbReference type="ARBA" id="ARBA00004123"/>
    </source>
</evidence>
<dbReference type="SMART" id="SM00353">
    <property type="entry name" value="HLH"/>
    <property type="match status" value="1"/>
</dbReference>
<feature type="region of interest" description="Disordered" evidence="8">
    <location>
        <begin position="81"/>
        <end position="105"/>
    </location>
</feature>
<evidence type="ECO:0000256" key="2">
    <source>
        <dbReference type="ARBA" id="ARBA00008289"/>
    </source>
</evidence>
<feature type="domain" description="BHLH" evidence="9">
    <location>
        <begin position="282"/>
        <end position="341"/>
    </location>
</feature>
<protein>
    <recommendedName>
        <fullName evidence="9">BHLH domain-containing protein</fullName>
    </recommendedName>
</protein>
<evidence type="ECO:0000256" key="6">
    <source>
        <dbReference type="ARBA" id="ARBA00023242"/>
    </source>
</evidence>
<dbReference type="InterPro" id="IPR031867">
    <property type="entry name" value="MiT/TFE_N"/>
</dbReference>
<evidence type="ECO:0000256" key="3">
    <source>
        <dbReference type="ARBA" id="ARBA00023015"/>
    </source>
</evidence>
<dbReference type="CTD" id="4286"/>
<keyword evidence="5" id="KW-0804">Transcription</keyword>